<keyword evidence="11" id="KW-0418">Kinase</keyword>
<dbReference type="EMBL" id="JBAMMX010000026">
    <property type="protein sequence ID" value="KAK6913683.1"/>
    <property type="molecule type" value="Genomic_DNA"/>
</dbReference>
<dbReference type="Proteomes" id="UP001370490">
    <property type="component" value="Unassembled WGS sequence"/>
</dbReference>
<dbReference type="Pfam" id="PF14380">
    <property type="entry name" value="WAK_assoc"/>
    <property type="match status" value="1"/>
</dbReference>
<evidence type="ECO:0000256" key="1">
    <source>
        <dbReference type="ARBA" id="ARBA00004167"/>
    </source>
</evidence>
<keyword evidence="11" id="KW-0808">Transferase</keyword>
<evidence type="ECO:0000256" key="2">
    <source>
        <dbReference type="ARBA" id="ARBA00012513"/>
    </source>
</evidence>
<evidence type="ECO:0000256" key="4">
    <source>
        <dbReference type="ARBA" id="ARBA00023180"/>
    </source>
</evidence>
<keyword evidence="4" id="KW-0325">Glycoprotein</keyword>
<evidence type="ECO:0000256" key="3">
    <source>
        <dbReference type="ARBA" id="ARBA00022729"/>
    </source>
</evidence>
<feature type="transmembrane region" description="Helical" evidence="7">
    <location>
        <begin position="251"/>
        <end position="270"/>
    </location>
</feature>
<gene>
    <name evidence="11" type="ORF">RJ641_021004</name>
</gene>
<evidence type="ECO:0000256" key="7">
    <source>
        <dbReference type="SAM" id="Phobius"/>
    </source>
</evidence>
<dbReference type="EC" id="2.7.11.1" evidence="2"/>
<keyword evidence="7" id="KW-0472">Membrane</keyword>
<keyword evidence="7" id="KW-1133">Transmembrane helix</keyword>
<feature type="chain" id="PRO_5042839286" description="non-specific serine/threonine protein kinase" evidence="8">
    <location>
        <begin position="31"/>
        <end position="291"/>
    </location>
</feature>
<evidence type="ECO:0000259" key="10">
    <source>
        <dbReference type="Pfam" id="PF14380"/>
    </source>
</evidence>
<name>A0AAN8YXZ2_9MAGN</name>
<evidence type="ECO:0000313" key="11">
    <source>
        <dbReference type="EMBL" id="KAK6913683.1"/>
    </source>
</evidence>
<feature type="signal peptide" evidence="8">
    <location>
        <begin position="1"/>
        <end position="30"/>
    </location>
</feature>
<reference evidence="11 12" key="1">
    <citation type="submission" date="2023-12" db="EMBL/GenBank/DDBJ databases">
        <title>A high-quality genome assembly for Dillenia turbinata (Dilleniales).</title>
        <authorList>
            <person name="Chanderbali A."/>
        </authorList>
    </citation>
    <scope>NUCLEOTIDE SEQUENCE [LARGE SCALE GENOMIC DNA]</scope>
    <source>
        <strain evidence="11">LSX21</strain>
        <tissue evidence="11">Leaf</tissue>
    </source>
</reference>
<keyword evidence="12" id="KW-1185">Reference proteome</keyword>
<comment type="catalytic activity">
    <reaction evidence="6">
        <text>L-seryl-[protein] + ATP = O-phospho-L-seryl-[protein] + ADP + H(+)</text>
        <dbReference type="Rhea" id="RHEA:17989"/>
        <dbReference type="Rhea" id="RHEA-COMP:9863"/>
        <dbReference type="Rhea" id="RHEA-COMP:11604"/>
        <dbReference type="ChEBI" id="CHEBI:15378"/>
        <dbReference type="ChEBI" id="CHEBI:29999"/>
        <dbReference type="ChEBI" id="CHEBI:30616"/>
        <dbReference type="ChEBI" id="CHEBI:83421"/>
        <dbReference type="ChEBI" id="CHEBI:456216"/>
        <dbReference type="EC" id="2.7.11.1"/>
    </reaction>
</comment>
<dbReference type="Pfam" id="PF13947">
    <property type="entry name" value="GUB_WAK_bind"/>
    <property type="match status" value="1"/>
</dbReference>
<feature type="domain" description="Wall-associated receptor kinase galacturonan-binding" evidence="9">
    <location>
        <begin position="38"/>
        <end position="100"/>
    </location>
</feature>
<dbReference type="AlphaFoldDB" id="A0AAN8YXZ2"/>
<dbReference type="InterPro" id="IPR025287">
    <property type="entry name" value="WAK_GUB"/>
</dbReference>
<protein>
    <recommendedName>
        <fullName evidence="2">non-specific serine/threonine protein kinase</fullName>
        <ecNumber evidence="2">2.7.11.1</ecNumber>
    </recommendedName>
</protein>
<dbReference type="GO" id="GO:0030247">
    <property type="term" value="F:polysaccharide binding"/>
    <property type="evidence" value="ECO:0007669"/>
    <property type="project" value="InterPro"/>
</dbReference>
<dbReference type="InterPro" id="IPR032872">
    <property type="entry name" value="WAK_assoc_C"/>
</dbReference>
<evidence type="ECO:0000256" key="6">
    <source>
        <dbReference type="ARBA" id="ARBA00048679"/>
    </source>
</evidence>
<comment type="catalytic activity">
    <reaction evidence="5">
        <text>L-threonyl-[protein] + ATP = O-phospho-L-threonyl-[protein] + ADP + H(+)</text>
        <dbReference type="Rhea" id="RHEA:46608"/>
        <dbReference type="Rhea" id="RHEA-COMP:11060"/>
        <dbReference type="Rhea" id="RHEA-COMP:11605"/>
        <dbReference type="ChEBI" id="CHEBI:15378"/>
        <dbReference type="ChEBI" id="CHEBI:30013"/>
        <dbReference type="ChEBI" id="CHEBI:30616"/>
        <dbReference type="ChEBI" id="CHEBI:61977"/>
        <dbReference type="ChEBI" id="CHEBI:456216"/>
        <dbReference type="EC" id="2.7.11.1"/>
    </reaction>
</comment>
<evidence type="ECO:0000256" key="5">
    <source>
        <dbReference type="ARBA" id="ARBA00047899"/>
    </source>
</evidence>
<organism evidence="11 12">
    <name type="scientific">Dillenia turbinata</name>
    <dbReference type="NCBI Taxonomy" id="194707"/>
    <lineage>
        <taxon>Eukaryota</taxon>
        <taxon>Viridiplantae</taxon>
        <taxon>Streptophyta</taxon>
        <taxon>Embryophyta</taxon>
        <taxon>Tracheophyta</taxon>
        <taxon>Spermatophyta</taxon>
        <taxon>Magnoliopsida</taxon>
        <taxon>eudicotyledons</taxon>
        <taxon>Gunneridae</taxon>
        <taxon>Pentapetalae</taxon>
        <taxon>Dilleniales</taxon>
        <taxon>Dilleniaceae</taxon>
        <taxon>Dillenia</taxon>
    </lineage>
</organism>
<dbReference type="PANTHER" id="PTHR33138:SF51">
    <property type="entry name" value="WALL-ASSOCIATED RECEPTOR KINASE GALACTURONAN-BINDING DOMAIN-CONTAINING PROTEIN"/>
    <property type="match status" value="1"/>
</dbReference>
<comment type="subcellular location">
    <subcellularLocation>
        <location evidence="1">Membrane</location>
        <topology evidence="1">Single-pass membrane protein</topology>
    </subcellularLocation>
</comment>
<evidence type="ECO:0000313" key="12">
    <source>
        <dbReference type="Proteomes" id="UP001370490"/>
    </source>
</evidence>
<evidence type="ECO:0000256" key="8">
    <source>
        <dbReference type="SAM" id="SignalP"/>
    </source>
</evidence>
<dbReference type="PANTHER" id="PTHR33138">
    <property type="entry name" value="OS01G0690200 PROTEIN"/>
    <property type="match status" value="1"/>
</dbReference>
<keyword evidence="7" id="KW-0812">Transmembrane</keyword>
<keyword evidence="3 8" id="KW-0732">Signal</keyword>
<proteinExistence type="predicted"/>
<dbReference type="GO" id="GO:0016020">
    <property type="term" value="C:membrane"/>
    <property type="evidence" value="ECO:0007669"/>
    <property type="project" value="UniProtKB-SubCell"/>
</dbReference>
<evidence type="ECO:0000259" key="9">
    <source>
        <dbReference type="Pfam" id="PF13947"/>
    </source>
</evidence>
<sequence length="291" mass="32462">MASPSHHVMSSHLLFLIFIFLLYASLKANCQNPSNFSCPSFKCGDGTSINYPFWHQEQETEYCGYPGFGVLCSSQRPILHLSDHRYYVESIDYSQHTMILAYTELDATCPRAMHNVTLKSSPLLSYGTDEKMLIFVYNCSVYPASPPPVACLRHGIKQSFVFLLGSVPDFDWYENCETIVSVPVMGDAVNGVMINGYDRALQEGFRLTWQPDGVCQLCEATGGFCKYGLNQTFSCICSDGQHSSNCYNNDATGAVILFCVVILGGGFYLVRRHKLALQHLGFSRLPTSQKL</sequence>
<accession>A0AAN8YXZ2</accession>
<keyword evidence="11" id="KW-0675">Receptor</keyword>
<dbReference type="GO" id="GO:0004674">
    <property type="term" value="F:protein serine/threonine kinase activity"/>
    <property type="evidence" value="ECO:0007669"/>
    <property type="project" value="UniProtKB-EC"/>
</dbReference>
<comment type="caution">
    <text evidence="11">The sequence shown here is derived from an EMBL/GenBank/DDBJ whole genome shotgun (WGS) entry which is preliminary data.</text>
</comment>
<feature type="domain" description="Wall-associated receptor kinase C-terminal" evidence="10">
    <location>
        <begin position="157"/>
        <end position="240"/>
    </location>
</feature>